<evidence type="ECO:0000313" key="1">
    <source>
        <dbReference type="EMBL" id="KAK1866617.1"/>
    </source>
</evidence>
<proteinExistence type="predicted"/>
<protein>
    <submittedName>
        <fullName evidence="1">Uncharacterized protein</fullName>
    </submittedName>
</protein>
<gene>
    <name evidence="1" type="ORF">I4F81_009133</name>
</gene>
<evidence type="ECO:0000313" key="2">
    <source>
        <dbReference type="Proteomes" id="UP000798662"/>
    </source>
</evidence>
<dbReference type="Proteomes" id="UP000798662">
    <property type="component" value="Chromosome 2"/>
</dbReference>
<name>A0ACC3C8V8_PYRYE</name>
<comment type="caution">
    <text evidence="1">The sequence shown here is derived from an EMBL/GenBank/DDBJ whole genome shotgun (WGS) entry which is preliminary data.</text>
</comment>
<sequence>MAVAVASSVVSAPSPPAVPLAPRAVTVAGVAPSCHSRGGVARYPGRPAPGSAVLPRGPLRRTLLRLALGCTRTGTPAVRLRGSAASAAAAAAAAAAAPGRVRLEFHVAAAAAGPAAVADADGGAIVAVTPPADGVHDEWVDLTGDRLGDLDMAVTVIGPEGVRLGAAAVLGVELRDRKGVLQRPLMSPVSGRLVGTLTLDYLIVTPLAGGAATAAASAASIGGASAAIGNGGGSLPPCRPPTVPLPSNAAKVAATLPASIAATPPPRFAGHRGVGKRGTSRVQENTLLSFLSATRGPHVSAVELDVQLTQDGHPVIYHDFFVKRVGVDVDVPVYSLTLEQWRKLAPSLMESSGVTGCGRPMAGGGVGGGSGGGGGGGSGGDNWETLVGGAASSGSARPYSSDDVDAAERPRKGTTGSVGAYPPFRPDGVLHDELPTLKRICRKVPTDVGFLVELKVPPPELLAARSLPYPERNTLVDATLARVFREANNAGRCISFLSFDADVVLMLRLKQDRYPVYYLNSETREPLNDQTDPRTITFDGGLAWASACRLSGMVLSADMVLEEGGGDRVAAVKAAGLTLMTYGTANSKAEDALRQMNMGVDGVIADNVAVVAAEVVRQSVVGGPPPLMAEATEAPPSPGRRPAGSDGSNGGGGVSVEESAPPPVGRWAATPGDRIRSRTSSGGSSSLPPSGAGSTGGGGLWTGSSASSVGSVTESVASLVSSLDEDDDDEIHKEMDAVSDAPPLGLTRLY</sequence>
<keyword evidence="2" id="KW-1185">Reference proteome</keyword>
<dbReference type="EMBL" id="CM020619">
    <property type="protein sequence ID" value="KAK1866617.1"/>
    <property type="molecule type" value="Genomic_DNA"/>
</dbReference>
<accession>A0ACC3C8V8</accession>
<reference evidence="1" key="1">
    <citation type="submission" date="2019-11" db="EMBL/GenBank/DDBJ databases">
        <title>Nori genome reveals adaptations in red seaweeds to the harsh intertidal environment.</title>
        <authorList>
            <person name="Wang D."/>
            <person name="Mao Y."/>
        </authorList>
    </citation>
    <scope>NUCLEOTIDE SEQUENCE</scope>
    <source>
        <tissue evidence="1">Gametophyte</tissue>
    </source>
</reference>
<organism evidence="1 2">
    <name type="scientific">Pyropia yezoensis</name>
    <name type="common">Susabi-nori</name>
    <name type="synonym">Porphyra yezoensis</name>
    <dbReference type="NCBI Taxonomy" id="2788"/>
    <lineage>
        <taxon>Eukaryota</taxon>
        <taxon>Rhodophyta</taxon>
        <taxon>Bangiophyceae</taxon>
        <taxon>Bangiales</taxon>
        <taxon>Bangiaceae</taxon>
        <taxon>Pyropia</taxon>
    </lineage>
</organism>